<dbReference type="GO" id="GO:0010411">
    <property type="term" value="P:xyloglucan metabolic process"/>
    <property type="evidence" value="ECO:0007669"/>
    <property type="project" value="TreeGrafter"/>
</dbReference>
<feature type="domain" description="Secretion system C-terminal sorting" evidence="2">
    <location>
        <begin position="791"/>
        <end position="858"/>
    </location>
</feature>
<gene>
    <name evidence="3" type="ORF">ENJ89_11650</name>
</gene>
<proteinExistence type="predicted"/>
<keyword evidence="1" id="KW-0472">Membrane</keyword>
<dbReference type="PANTHER" id="PTHR43739:SF5">
    <property type="entry name" value="EXO-ALPHA-SIALIDASE"/>
    <property type="match status" value="1"/>
</dbReference>
<keyword evidence="1" id="KW-0812">Transmembrane</keyword>
<keyword evidence="1" id="KW-1133">Transmembrane helix</keyword>
<dbReference type="Gene3D" id="2.130.10.10">
    <property type="entry name" value="YVTN repeat-like/Quinoprotein amine dehydrogenase"/>
    <property type="match status" value="5"/>
</dbReference>
<dbReference type="EMBL" id="DROD01000734">
    <property type="protein sequence ID" value="HHJ53842.1"/>
    <property type="molecule type" value="Genomic_DNA"/>
</dbReference>
<evidence type="ECO:0000256" key="1">
    <source>
        <dbReference type="SAM" id="Phobius"/>
    </source>
</evidence>
<evidence type="ECO:0000313" key="3">
    <source>
        <dbReference type="EMBL" id="HHJ53842.1"/>
    </source>
</evidence>
<dbReference type="Proteomes" id="UP000886124">
    <property type="component" value="Unassembled WGS sequence"/>
</dbReference>
<feature type="transmembrane region" description="Helical" evidence="1">
    <location>
        <begin position="12"/>
        <end position="30"/>
    </location>
</feature>
<dbReference type="Gene3D" id="2.60.40.4070">
    <property type="match status" value="1"/>
</dbReference>
<organism evidence="3">
    <name type="scientific">Caldithrix abyssi</name>
    <dbReference type="NCBI Taxonomy" id="187145"/>
    <lineage>
        <taxon>Bacteria</taxon>
        <taxon>Pseudomonadati</taxon>
        <taxon>Calditrichota</taxon>
        <taxon>Calditrichia</taxon>
        <taxon>Calditrichales</taxon>
        <taxon>Calditrichaceae</taxon>
        <taxon>Caldithrix</taxon>
    </lineage>
</organism>
<dbReference type="PANTHER" id="PTHR43739">
    <property type="entry name" value="XYLOGLUCANASE (EUROFUNG)"/>
    <property type="match status" value="1"/>
</dbReference>
<sequence length="871" mass="96376">MSMKRSKPASRTVWLTSVLFLLLMILFFFLRDYKTPVTNSEKSFEGNSYPAQWMWLQRTFPYYQADPDAYRKAVQQAEQLRLAKQSAQPEWQFVGPENIGGRIVDIEFNPLNPDVLYAAAATGGVFKSVDHGETWRPVFDAQPVLTIGDIAIDPVDTNTVYVGTGEANGGHNNFPGGGIYKSEDGGRSWSFSGLENSASIGRILVDPTNPRKVLVAAVGSYFDTGGQRGVFISNDGGQSWQQSLFVSDSTGAIDLVMDAQNPDFLLAAMWERVRRPVYNAETHLYGKTSGIYRSTDGGQSWTKLGPANGLPDAEQTRIGRIGLAMSPQYSNIIYALFTDGSDIAGLYKTGDGGDHWQDLDVTETLQQGTNGFSWYFGQVRVHPEDANTVYVMDVAFMRSSDGGASWPVIYGAGAVNGLHVDHHALAFDPFDADYVVDGNDGGINISEDGGLTWRRVTGLPVTQFYELGLDPSHPDRLYGGTQDNGTLRTLTGQPATWEKIFGGDGFYVLIDPRNSSVIYAEYQWGQLHESTDGGNNFFDILPEEIKRERHNWSTPVVLDPQNPDVIYYGTNYLWRSADGGQSWTKISPNLTRNLPDSRVGTITTIAVAESDNKVIYVGTDDGLVWRTGDQGANWNNISDSLPFRWVTRVAVDPFDADRVFVTFSGLKWHDPQPHVFKSENGGQTWQDIGANLPDAPVNALAIDPEDPDILFVGTDIGPFVSFNAGASWQSLDNGLPSVVINDMKIHPDSHELFAGTHGRSAYKLDLDQLTAIRPEETAPVLPARMVLYPNYPNPFNETTVIRYRLSRGAHIDLTVFDAAGRRVRGLVNEWRQKGEHRTVFNAQDLPSGLYFIRLQIAGQPGHRVQKMVLVK</sequence>
<evidence type="ECO:0000259" key="2">
    <source>
        <dbReference type="Pfam" id="PF18962"/>
    </source>
</evidence>
<dbReference type="InterPro" id="IPR015943">
    <property type="entry name" value="WD40/YVTN_repeat-like_dom_sf"/>
</dbReference>
<accession>A0A7V5PRD9</accession>
<name>A0A7V5PRD9_CALAY</name>
<dbReference type="AlphaFoldDB" id="A0A7V5PRD9"/>
<protein>
    <submittedName>
        <fullName evidence="3">T9SS type A sorting domain-containing protein</fullName>
    </submittedName>
</protein>
<dbReference type="Pfam" id="PF18962">
    <property type="entry name" value="Por_Secre_tail"/>
    <property type="match status" value="1"/>
</dbReference>
<dbReference type="InterPro" id="IPR026444">
    <property type="entry name" value="Secre_tail"/>
</dbReference>
<reference evidence="3" key="1">
    <citation type="journal article" date="2020" name="mSystems">
        <title>Genome- and Community-Level Interaction Insights into Carbon Utilization and Element Cycling Functions of Hydrothermarchaeota in Hydrothermal Sediment.</title>
        <authorList>
            <person name="Zhou Z."/>
            <person name="Liu Y."/>
            <person name="Xu W."/>
            <person name="Pan J."/>
            <person name="Luo Z.H."/>
            <person name="Li M."/>
        </authorList>
    </citation>
    <scope>NUCLEOTIDE SEQUENCE [LARGE SCALE GENOMIC DNA]</scope>
    <source>
        <strain evidence="3">HyVt-527</strain>
    </source>
</reference>
<dbReference type="NCBIfam" id="TIGR04183">
    <property type="entry name" value="Por_Secre_tail"/>
    <property type="match status" value="1"/>
</dbReference>
<dbReference type="InterPro" id="IPR052025">
    <property type="entry name" value="Xyloglucanase_GH74"/>
</dbReference>
<dbReference type="SUPFAM" id="SSF110296">
    <property type="entry name" value="Oligoxyloglucan reducing end-specific cellobiohydrolase"/>
    <property type="match status" value="4"/>
</dbReference>
<comment type="caution">
    <text evidence="3">The sequence shown here is derived from an EMBL/GenBank/DDBJ whole genome shotgun (WGS) entry which is preliminary data.</text>
</comment>
<dbReference type="CDD" id="cd15482">
    <property type="entry name" value="Sialidase_non-viral"/>
    <property type="match status" value="2"/>
</dbReference>